<evidence type="ECO:0000256" key="4">
    <source>
        <dbReference type="ARBA" id="ARBA00023082"/>
    </source>
</evidence>
<dbReference type="GO" id="GO:0030435">
    <property type="term" value="P:sporulation resulting in formation of a cellular spore"/>
    <property type="evidence" value="ECO:0007669"/>
    <property type="project" value="UniProtKB-KW"/>
</dbReference>
<dbReference type="InterPro" id="IPR007630">
    <property type="entry name" value="RNA_pol_sigma70_r4"/>
</dbReference>
<evidence type="ECO:0000256" key="6">
    <source>
        <dbReference type="ARBA" id="ARBA00023163"/>
    </source>
</evidence>
<evidence type="ECO:0000256" key="2">
    <source>
        <dbReference type="ARBA" id="ARBA00022969"/>
    </source>
</evidence>
<dbReference type="PROSITE" id="PS00716">
    <property type="entry name" value="SIGMA70_2"/>
    <property type="match status" value="1"/>
</dbReference>
<keyword evidence="6" id="KW-0804">Transcription</keyword>
<dbReference type="PANTHER" id="PTHR30385:SF4">
    <property type="entry name" value="RNA POLYMERASE SIGMA-E FACTOR"/>
    <property type="match status" value="1"/>
</dbReference>
<dbReference type="PANTHER" id="PTHR30385">
    <property type="entry name" value="SIGMA FACTOR F FLAGELLAR"/>
    <property type="match status" value="1"/>
</dbReference>
<feature type="domain" description="HTH cro/C1-type" evidence="7">
    <location>
        <begin position="216"/>
        <end position="238"/>
    </location>
</feature>
<name>A0A516KMW6_9CAUD</name>
<dbReference type="NCBIfam" id="TIGR02937">
    <property type="entry name" value="sigma70-ECF"/>
    <property type="match status" value="1"/>
</dbReference>
<evidence type="ECO:0000256" key="3">
    <source>
        <dbReference type="ARBA" id="ARBA00023015"/>
    </source>
</evidence>
<evidence type="ECO:0000313" key="8">
    <source>
        <dbReference type="EMBL" id="QDP42942.1"/>
    </source>
</evidence>
<dbReference type="GO" id="GO:0006352">
    <property type="term" value="P:DNA-templated transcription initiation"/>
    <property type="evidence" value="ECO:0007669"/>
    <property type="project" value="InterPro"/>
</dbReference>
<evidence type="ECO:0000256" key="5">
    <source>
        <dbReference type="ARBA" id="ARBA00023125"/>
    </source>
</evidence>
<evidence type="ECO:0000313" key="9">
    <source>
        <dbReference type="Proteomes" id="UP000317800"/>
    </source>
</evidence>
<dbReference type="Pfam" id="PF04542">
    <property type="entry name" value="Sigma70_r2"/>
    <property type="match status" value="1"/>
</dbReference>
<dbReference type="InterPro" id="IPR001387">
    <property type="entry name" value="Cro/C1-type_HTH"/>
</dbReference>
<dbReference type="CDD" id="cd06171">
    <property type="entry name" value="Sigma70_r4"/>
    <property type="match status" value="1"/>
</dbReference>
<dbReference type="SUPFAM" id="SSF88659">
    <property type="entry name" value="Sigma3 and sigma4 domains of RNA polymerase sigma factors"/>
    <property type="match status" value="1"/>
</dbReference>
<dbReference type="PROSITE" id="PS50943">
    <property type="entry name" value="HTH_CROC1"/>
    <property type="match status" value="1"/>
</dbReference>
<dbReference type="EMBL" id="MN043729">
    <property type="protein sequence ID" value="QDP42942.1"/>
    <property type="molecule type" value="Genomic_DNA"/>
</dbReference>
<evidence type="ECO:0000259" key="7">
    <source>
        <dbReference type="PROSITE" id="PS50943"/>
    </source>
</evidence>
<proteinExistence type="inferred from homology"/>
<dbReference type="PRINTS" id="PR00046">
    <property type="entry name" value="SIGMA70FCT"/>
</dbReference>
<dbReference type="InterPro" id="IPR000943">
    <property type="entry name" value="RNA_pol_sigma70"/>
</dbReference>
<keyword evidence="3" id="KW-0805">Transcription regulation</keyword>
<dbReference type="Gene3D" id="1.20.140.160">
    <property type="match status" value="1"/>
</dbReference>
<dbReference type="InterPro" id="IPR013324">
    <property type="entry name" value="RNA_pol_sigma_r3/r4-like"/>
</dbReference>
<dbReference type="SUPFAM" id="SSF88946">
    <property type="entry name" value="Sigma2 domain of RNA polymerase sigma factors"/>
    <property type="match status" value="1"/>
</dbReference>
<protein>
    <submittedName>
        <fullName evidence="8">RNA polymerase sigma factor</fullName>
    </submittedName>
</protein>
<dbReference type="GO" id="GO:0016987">
    <property type="term" value="F:sigma factor activity"/>
    <property type="evidence" value="ECO:0007669"/>
    <property type="project" value="UniProtKB-KW"/>
</dbReference>
<keyword evidence="2" id="KW-0749">Sporulation</keyword>
<dbReference type="InterPro" id="IPR013325">
    <property type="entry name" value="RNA_pol_sigma_r2"/>
</dbReference>
<accession>A0A516KMW6</accession>
<evidence type="ECO:0000256" key="1">
    <source>
        <dbReference type="ARBA" id="ARBA00007788"/>
    </source>
</evidence>
<keyword evidence="4" id="KW-0731">Sigma factor</keyword>
<keyword evidence="5" id="KW-0238">DNA-binding</keyword>
<reference evidence="8 9" key="1">
    <citation type="submission" date="2019-06" db="EMBL/GenBank/DDBJ databases">
        <authorList>
            <person name="Hertel R."/>
        </authorList>
    </citation>
    <scope>NUCLEOTIDE SEQUENCE [LARGE SCALE GENOMIC DNA]</scope>
</reference>
<dbReference type="GO" id="GO:0003677">
    <property type="term" value="F:DNA binding"/>
    <property type="evidence" value="ECO:0007669"/>
    <property type="project" value="UniProtKB-KW"/>
</dbReference>
<dbReference type="Pfam" id="PF04545">
    <property type="entry name" value="Sigma70_r4"/>
    <property type="match status" value="1"/>
</dbReference>
<dbReference type="InterPro" id="IPR007627">
    <property type="entry name" value="RNA_pol_sigma70_r2"/>
</dbReference>
<sequence>MSKYKVRLNEQETLAMIEKAQAGDKDAANVLFRANEGIIWTIIQPSIGKGGKSKEDIFQVACIGFLKAVYNYNPEIAKFGTFLNIKIGGELRRYFRDNQSVIHVPRTIKELGAKILMHQLRDEPVEVIKEKLGVTNDKLLVDTLNYINRGTAHVTSLYTVVIEGQGEDLTLEDQLAGDLNGDDWEDNLVLLTSVKEAINCLAEREQVVIRKRYIEGKSQVEVAKGLGISQMQISRIERKALLKLKTIITQELSTKEPITEEMLPGYKPRKAPKAQESRGDRAEAIRLIQETELTFAEISRITGVPKTSVSDLNRRMLKKAVAK</sequence>
<organism evidence="8 9">
    <name type="scientific">Bacillus phage vB_BmeM-Goe8</name>
    <dbReference type="NCBI Taxonomy" id="2593638"/>
    <lineage>
        <taxon>Viruses</taxon>
        <taxon>Duplodnaviria</taxon>
        <taxon>Heunggongvirae</taxon>
        <taxon>Uroviricota</taxon>
        <taxon>Caudoviricetes</taxon>
        <taxon>Herelleviridae</taxon>
        <taxon>Bastillevirinae</taxon>
        <taxon>Goettingenvirus</taxon>
        <taxon>Goettingenvirus goe8</taxon>
    </lineage>
</organism>
<comment type="similarity">
    <text evidence="1">Belongs to the sigma-70 factor family.</text>
</comment>
<dbReference type="Proteomes" id="UP000317800">
    <property type="component" value="Segment"/>
</dbReference>
<keyword evidence="9" id="KW-1185">Reference proteome</keyword>
<gene>
    <name evidence="8" type="ORF">Goe8_c01690</name>
</gene>
<dbReference type="InterPro" id="IPR014284">
    <property type="entry name" value="RNA_pol_sigma-70_dom"/>
</dbReference>
<dbReference type="Gene3D" id="1.20.120.1810">
    <property type="match status" value="1"/>
</dbReference>